<keyword evidence="4" id="KW-0677">Repeat</keyword>
<dbReference type="SUPFAM" id="SSF48371">
    <property type="entry name" value="ARM repeat"/>
    <property type="match status" value="2"/>
</dbReference>
<feature type="region of interest" description="Disordered" evidence="6">
    <location>
        <begin position="1"/>
        <end position="25"/>
    </location>
</feature>
<protein>
    <recommendedName>
        <fullName evidence="7">Importin subunit beta-1/Transportin-1-like TPR repeats domain-containing protein</fullName>
    </recommendedName>
</protein>
<evidence type="ECO:0000259" key="7">
    <source>
        <dbReference type="Pfam" id="PF25574"/>
    </source>
</evidence>
<dbReference type="PANTHER" id="PTHR10527">
    <property type="entry name" value="IMPORTIN BETA"/>
    <property type="match status" value="1"/>
</dbReference>
<keyword evidence="3" id="KW-0963">Cytoplasm</keyword>
<feature type="domain" description="Importin subunit beta-1/Transportin-1-like TPR repeats" evidence="7">
    <location>
        <begin position="513"/>
        <end position="676"/>
    </location>
</feature>
<dbReference type="InterPro" id="IPR011989">
    <property type="entry name" value="ARM-like"/>
</dbReference>
<evidence type="ECO:0000256" key="2">
    <source>
        <dbReference type="ARBA" id="ARBA00022448"/>
    </source>
</evidence>
<gene>
    <name evidence="8" type="ORF">H0E87_014252</name>
</gene>
<dbReference type="Proteomes" id="UP000807159">
    <property type="component" value="Chromosome 7"/>
</dbReference>
<sequence>MASTSPEPPSTPEESRPLTPPLSPSSTEILETAAQHALNSEDPSFLIAVLNELDLPVLTYRSRMILNHLIQYHPIPLCHRLSKISFSPRDTITKVTSAVALEIFKSLFPDASWGEFIKPLLLDLKRDDYAVEIIPIINELLSHFNPHYIPENDWPGFTTAVCDILDSDKEEVLKFVLSLINRLFTDGAEKILELSLENLTDKLKKILRSSDVSLKVKEAAVEASFGCILRLKNAVNDEFVQDLLRKVMNTVFFNGEIKFDVSQEGYARLILDQLVALARTDAWFLRNQVDKVLEFTFIIMENPQCEERTRFLAIEFVLVLVEDKKGCQILVNTGGLHIKRMLSQLLCMIATINENKALDNRDERDQEQWRLLDQVMKSMARFSQALGGRFLLEGFPQPFESCFNSEAWQRRHAAVSSLSIISKNCSKTLKSKVDLVANPIMKMVDDMHHHVRWRAMYAVEELSKLFFIYLRCLSHEMKLEVRIDIPKDSMLRMSLQRVQAAMATYHFVEYCTSNMLEPHLDEIISKLLRCLQKGKQLLKLWALSALAAIAKSSQDRFLEYYRTVMPYLKVVMTKAEGESNSKLLSATVSCITAIWMVFGKDKFGDDTQQVVQLLVSTPISNLEIHDPMRIEVLRAWGRLCKCLGHKFQPYMEVAIPCLLQSARLTLPDDANVEESDERNRMIQIKTETLEEKATACVLLRDCVAELKEGIDLWIDEVAETLVPLLNFYKHAEVRIAAVLAMPEILKSSKAAIEKRLLQKSPFEKLCSDIIPALVEALVKEEVIKISAVMLDSLEDCLELSGPVLNIDQIKRFLSVIIDVLDTSMSIPKGDEASEQGVKVCACLKIFMKTYKGSLLLFFDQLLSPMEHMWVKDKTVKERKIALKIFTDVVEEFREEALKFCESELSLLFKACNDEEPEVQEIAAHGIGVAAAFGGSIFKPLVGEAVSALNANISDSMALHRDYIMAHDAAVTALGQIYLFHKDRINASEKWLGYRIVNFVSLKRFSMIFVSGAKAEATLPHSDGSKDYKITSVPEGFLYSSESEDELLRQDFAYLPKIIAAFAEILWADDETLATEETVNRVIKQLREFKSSSLFLGIMESLEIEQGFVMDTPV</sequence>
<evidence type="ECO:0000256" key="1">
    <source>
        <dbReference type="ARBA" id="ARBA00004496"/>
    </source>
</evidence>
<keyword evidence="9" id="KW-1185">Reference proteome</keyword>
<dbReference type="AlphaFoldDB" id="A0A8T2YCI8"/>
<dbReference type="InterPro" id="IPR016024">
    <property type="entry name" value="ARM-type_fold"/>
</dbReference>
<dbReference type="Gene3D" id="1.25.10.10">
    <property type="entry name" value="Leucine-rich Repeat Variant"/>
    <property type="match status" value="1"/>
</dbReference>
<keyword evidence="5" id="KW-0653">Protein transport</keyword>
<comment type="caution">
    <text evidence="8">The sequence shown here is derived from an EMBL/GenBank/DDBJ whole genome shotgun (WGS) entry which is preliminary data.</text>
</comment>
<dbReference type="GO" id="GO:0005737">
    <property type="term" value="C:cytoplasm"/>
    <property type="evidence" value="ECO:0007669"/>
    <property type="project" value="UniProtKB-SubCell"/>
</dbReference>
<dbReference type="InterPro" id="IPR058584">
    <property type="entry name" value="IMB1_TNPO1-like_TPR"/>
</dbReference>
<accession>A0A8T2YCI8</accession>
<feature type="compositionally biased region" description="Pro residues" evidence="6">
    <location>
        <begin position="1"/>
        <end position="11"/>
    </location>
</feature>
<keyword evidence="2" id="KW-0813">Transport</keyword>
<organism evidence="8 9">
    <name type="scientific">Populus deltoides</name>
    <name type="common">Eastern poplar</name>
    <name type="synonym">Eastern cottonwood</name>
    <dbReference type="NCBI Taxonomy" id="3696"/>
    <lineage>
        <taxon>Eukaryota</taxon>
        <taxon>Viridiplantae</taxon>
        <taxon>Streptophyta</taxon>
        <taxon>Embryophyta</taxon>
        <taxon>Tracheophyta</taxon>
        <taxon>Spermatophyta</taxon>
        <taxon>Magnoliopsida</taxon>
        <taxon>eudicotyledons</taxon>
        <taxon>Gunneridae</taxon>
        <taxon>Pentapetalae</taxon>
        <taxon>rosids</taxon>
        <taxon>fabids</taxon>
        <taxon>Malpighiales</taxon>
        <taxon>Salicaceae</taxon>
        <taxon>Saliceae</taxon>
        <taxon>Populus</taxon>
    </lineage>
</organism>
<dbReference type="GO" id="GO:0006606">
    <property type="term" value="P:protein import into nucleus"/>
    <property type="evidence" value="ECO:0007669"/>
    <property type="project" value="InterPro"/>
</dbReference>
<proteinExistence type="predicted"/>
<evidence type="ECO:0000256" key="4">
    <source>
        <dbReference type="ARBA" id="ARBA00022737"/>
    </source>
</evidence>
<name>A0A8T2YCI8_POPDE</name>
<evidence type="ECO:0000313" key="9">
    <source>
        <dbReference type="Proteomes" id="UP000807159"/>
    </source>
</evidence>
<dbReference type="Pfam" id="PF25574">
    <property type="entry name" value="TPR_IMB1"/>
    <property type="match status" value="1"/>
</dbReference>
<evidence type="ECO:0000256" key="6">
    <source>
        <dbReference type="SAM" id="MobiDB-lite"/>
    </source>
</evidence>
<evidence type="ECO:0000313" key="8">
    <source>
        <dbReference type="EMBL" id="KAH8502874.1"/>
    </source>
</evidence>
<evidence type="ECO:0000256" key="3">
    <source>
        <dbReference type="ARBA" id="ARBA00022490"/>
    </source>
</evidence>
<reference evidence="8" key="1">
    <citation type="journal article" date="2021" name="J. Hered.">
        <title>Genome Assembly of Salicaceae Populus deltoides (Eastern Cottonwood) I-69 Based on Nanopore Sequencing and Hi-C Technologies.</title>
        <authorList>
            <person name="Bai S."/>
            <person name="Wu H."/>
            <person name="Zhang J."/>
            <person name="Pan Z."/>
            <person name="Zhao W."/>
            <person name="Li Z."/>
            <person name="Tong C."/>
        </authorList>
    </citation>
    <scope>NUCLEOTIDE SEQUENCE</scope>
    <source>
        <tissue evidence="8">Leaf</tissue>
    </source>
</reference>
<evidence type="ECO:0000256" key="5">
    <source>
        <dbReference type="ARBA" id="ARBA00022927"/>
    </source>
</evidence>
<dbReference type="InterPro" id="IPR040122">
    <property type="entry name" value="Importin_beta"/>
</dbReference>
<comment type="subcellular location">
    <subcellularLocation>
        <location evidence="1">Cytoplasm</location>
    </subcellularLocation>
</comment>
<dbReference type="EMBL" id="JACEGQ020000007">
    <property type="protein sequence ID" value="KAH8502874.1"/>
    <property type="molecule type" value="Genomic_DNA"/>
</dbReference>